<gene>
    <name evidence="1" type="ORF">BB31_41045</name>
</gene>
<accession>A0A2P2FFI8</accession>
<dbReference type="RefSeq" id="WP_143055415.1">
    <property type="nucleotide sequence ID" value="NZ_JFBM01000065.1"/>
</dbReference>
<name>A0A2P2FFI8_AMYLU</name>
<evidence type="ECO:0000313" key="1">
    <source>
        <dbReference type="EMBL" id="KFU75498.1"/>
    </source>
</evidence>
<sequence length="467" mass="51523">MSTEFAEHSSEQQILQPGVGAPSAVRRYWHPTDKDWISVPAHGNQPTTATLQSFGYQAPTGPQFYVSLIGSGDMVEVFRWWHPVDKDWIDMPAGMATDAQMTAWGYQSKTFQYYAFPTQRPGTAAVHRWWHPTDKDWLTVRAGEFTDAQLQSFGYQSKTFLFYAFAQQSPTQEAGYFALSTPQKSVLSPVSWSGEHDHPHTFSVLDVNPAQSPSINGGFRYLGYFGHHECAGLGIARTNDLNSTSWTQSTTPLLSGTGERWGCALLNPDSTIGLVHNVYWCGGNPDGGAYYIVGRKSTDGVNGTQFTSFVPLVKEMAVNNGNPTLFRDPATQTVYLYWFREAGGRKEIRVKSAVSFDALLQTDSADLGTLVAYSRDVVAAPHVIKVGSLYYLAVETLEQTNVWKTRVLTATSPTGQFFELPTGPVYGNGSACVFQHVFDNTLHSYYCNEGNPGVGDWTLDHVSAPLA</sequence>
<reference evidence="1 2" key="1">
    <citation type="journal article" date="2014" name="Genome Announc.">
        <title>Draft Genome Sequence of Amycolatopsis lurida NRRL 2430, Producer of the Glycopeptide Family Antibiotic Ristocetin.</title>
        <authorList>
            <person name="Kwun M.J."/>
            <person name="Hong H.J."/>
        </authorList>
    </citation>
    <scope>NUCLEOTIDE SEQUENCE [LARGE SCALE GENOMIC DNA]</scope>
    <source>
        <strain evidence="1 2">NRRL 2430</strain>
    </source>
</reference>
<dbReference type="SUPFAM" id="SSF75005">
    <property type="entry name" value="Arabinanase/levansucrase/invertase"/>
    <property type="match status" value="1"/>
</dbReference>
<keyword evidence="2" id="KW-1185">Reference proteome</keyword>
<evidence type="ECO:0000313" key="2">
    <source>
        <dbReference type="Proteomes" id="UP000256220"/>
    </source>
</evidence>
<dbReference type="Gene3D" id="2.115.10.20">
    <property type="entry name" value="Glycosyl hydrolase domain, family 43"/>
    <property type="match status" value="1"/>
</dbReference>
<comment type="caution">
    <text evidence="1">The sequence shown here is derived from an EMBL/GenBank/DDBJ whole genome shotgun (WGS) entry which is preliminary data.</text>
</comment>
<dbReference type="EMBL" id="JFBM01000065">
    <property type="protein sequence ID" value="KFU75498.1"/>
    <property type="molecule type" value="Genomic_DNA"/>
</dbReference>
<dbReference type="Proteomes" id="UP000256220">
    <property type="component" value="Unassembled WGS sequence"/>
</dbReference>
<proteinExistence type="predicted"/>
<dbReference type="AlphaFoldDB" id="A0A2P2FFI8"/>
<organism evidence="1 2">
    <name type="scientific">Amycolatopsis lurida NRRL 2430</name>
    <dbReference type="NCBI Taxonomy" id="1460371"/>
    <lineage>
        <taxon>Bacteria</taxon>
        <taxon>Bacillati</taxon>
        <taxon>Actinomycetota</taxon>
        <taxon>Actinomycetes</taxon>
        <taxon>Pseudonocardiales</taxon>
        <taxon>Pseudonocardiaceae</taxon>
        <taxon>Amycolatopsis</taxon>
    </lineage>
</organism>
<protein>
    <submittedName>
        <fullName evidence="1">Uncharacterized protein</fullName>
    </submittedName>
</protein>
<dbReference type="InterPro" id="IPR023296">
    <property type="entry name" value="Glyco_hydro_beta-prop_sf"/>
</dbReference>